<feature type="compositionally biased region" description="Low complexity" evidence="1">
    <location>
        <begin position="96"/>
        <end position="114"/>
    </location>
</feature>
<sequence>MKKFQKPPFKEKQNAIALAFTLGIHAVAIVGLLYLGMSKPLEQPKKVKTILVNPDDLPQTIDYETTAENQAEEIQSPIVDETLPQNLPATPSQPTEQQLAAEKQKAEQIQQEKLTAQERQAEADAKRKAEADAKRKAEADAKRKAEADAKAKADADAKRKAEADAKRRAEADAKAKAEADAKRKAEADAKAKAEADAKRKAEADAKRKA</sequence>
<keyword evidence="2" id="KW-0812">Transmembrane</keyword>
<dbReference type="PANTHER" id="PTHR34403">
    <property type="entry name" value="TOL-PAL SYSTEM PROTEIN TOLA"/>
    <property type="match status" value="1"/>
</dbReference>
<comment type="caution">
    <text evidence="3">The sequence shown here is derived from an EMBL/GenBank/DDBJ whole genome shotgun (WGS) entry which is preliminary data.</text>
</comment>
<keyword evidence="4" id="KW-1185">Reference proteome</keyword>
<feature type="compositionally biased region" description="Polar residues" evidence="1">
    <location>
        <begin position="83"/>
        <end position="95"/>
    </location>
</feature>
<keyword evidence="2" id="KW-1133">Transmembrane helix</keyword>
<organism evidence="3 4">
    <name type="scientific">Acinetobacter haemolyticus CIP 64.3 = MTCC 9819</name>
    <dbReference type="NCBI Taxonomy" id="1217659"/>
    <lineage>
        <taxon>Bacteria</taxon>
        <taxon>Pseudomonadati</taxon>
        <taxon>Pseudomonadota</taxon>
        <taxon>Gammaproteobacteria</taxon>
        <taxon>Moraxellales</taxon>
        <taxon>Moraxellaceae</taxon>
        <taxon>Acinetobacter</taxon>
    </lineage>
</organism>
<accession>N9G7B2</accession>
<dbReference type="AlphaFoldDB" id="N9G7B2"/>
<reference evidence="3 4" key="1">
    <citation type="submission" date="2013-02" db="EMBL/GenBank/DDBJ databases">
        <title>The Genome Sequence of Acinetobacter haemolyticus CIP 64.3.</title>
        <authorList>
            <consortium name="The Broad Institute Genome Sequencing Platform"/>
            <consortium name="The Broad Institute Genome Sequencing Center for Infectious Disease"/>
            <person name="Cerqueira G."/>
            <person name="Feldgarden M."/>
            <person name="Courvalin P."/>
            <person name="Perichon B."/>
            <person name="Grillot-Courvalin C."/>
            <person name="Clermont D."/>
            <person name="Rocha E."/>
            <person name="Yoon E.-J."/>
            <person name="Nemec A."/>
            <person name="Walker B."/>
            <person name="Young S.K."/>
            <person name="Zeng Q."/>
            <person name="Gargeya S."/>
            <person name="Fitzgerald M."/>
            <person name="Haas B."/>
            <person name="Abouelleil A."/>
            <person name="Alvarado L."/>
            <person name="Arachchi H.M."/>
            <person name="Berlin A.M."/>
            <person name="Chapman S.B."/>
            <person name="Dewar J."/>
            <person name="Goldberg J."/>
            <person name="Griggs A."/>
            <person name="Gujja S."/>
            <person name="Hansen M."/>
            <person name="Howarth C."/>
            <person name="Imamovic A."/>
            <person name="Larimer J."/>
            <person name="McCowan C."/>
            <person name="Murphy C."/>
            <person name="Neiman D."/>
            <person name="Pearson M."/>
            <person name="Priest M."/>
            <person name="Roberts A."/>
            <person name="Saif S."/>
            <person name="Shea T."/>
            <person name="Sisk P."/>
            <person name="Sykes S."/>
            <person name="Wortman J."/>
            <person name="Nusbaum C."/>
            <person name="Birren B."/>
        </authorList>
    </citation>
    <scope>NUCLEOTIDE SEQUENCE [LARGE SCALE GENOMIC DNA]</scope>
    <source>
        <strain evidence="3 4">CIP 64.3</strain>
    </source>
</reference>
<feature type="compositionally biased region" description="Basic and acidic residues" evidence="1">
    <location>
        <begin position="115"/>
        <end position="209"/>
    </location>
</feature>
<evidence type="ECO:0000313" key="3">
    <source>
        <dbReference type="EMBL" id="ENW15390.1"/>
    </source>
</evidence>
<dbReference type="Proteomes" id="UP000017667">
    <property type="component" value="Unassembled WGS sequence"/>
</dbReference>
<dbReference type="HOGENOM" id="CLU_094038_0_0_6"/>
<evidence type="ECO:0000256" key="1">
    <source>
        <dbReference type="SAM" id="MobiDB-lite"/>
    </source>
</evidence>
<evidence type="ECO:0000313" key="4">
    <source>
        <dbReference type="Proteomes" id="UP000017667"/>
    </source>
</evidence>
<evidence type="ECO:0000256" key="2">
    <source>
        <dbReference type="SAM" id="Phobius"/>
    </source>
</evidence>
<keyword evidence="2" id="KW-0472">Membrane</keyword>
<feature type="region of interest" description="Disordered" evidence="1">
    <location>
        <begin position="79"/>
        <end position="209"/>
    </location>
</feature>
<dbReference type="EMBL" id="APQQ01000032">
    <property type="protein sequence ID" value="ENW15390.1"/>
    <property type="molecule type" value="Genomic_DNA"/>
</dbReference>
<dbReference type="InterPro" id="IPR050972">
    <property type="entry name" value="SDr-like"/>
</dbReference>
<name>N9G7B2_ACIHA</name>
<gene>
    <name evidence="3" type="ORF">F927_03123</name>
</gene>
<protein>
    <submittedName>
        <fullName evidence="3">Protein TolA</fullName>
    </submittedName>
</protein>
<proteinExistence type="predicted"/>
<feature type="transmembrane region" description="Helical" evidence="2">
    <location>
        <begin position="15"/>
        <end position="36"/>
    </location>
</feature>
<feature type="non-terminal residue" evidence="3">
    <location>
        <position position="209"/>
    </location>
</feature>
<dbReference type="PANTHER" id="PTHR34403:SF16">
    <property type="entry name" value="GLYCINE, ALANINE AND ASPARAGINE-RICH PROTEIN-LIKE"/>
    <property type="match status" value="1"/>
</dbReference>